<comment type="caution">
    <text evidence="6">The sequence shown here is derived from an EMBL/GenBank/DDBJ whole genome shotgun (WGS) entry which is preliminary data.</text>
</comment>
<dbReference type="PANTHER" id="PTHR30055:SF151">
    <property type="entry name" value="TRANSCRIPTIONAL REGULATORY PROTEIN"/>
    <property type="match status" value="1"/>
</dbReference>
<dbReference type="Proteomes" id="UP000298424">
    <property type="component" value="Unassembled WGS sequence"/>
</dbReference>
<dbReference type="PROSITE" id="PS01081">
    <property type="entry name" value="HTH_TETR_1"/>
    <property type="match status" value="1"/>
</dbReference>
<evidence type="ECO:0000256" key="3">
    <source>
        <dbReference type="ARBA" id="ARBA00023163"/>
    </source>
</evidence>
<feature type="domain" description="HTH tetR-type" evidence="5">
    <location>
        <begin position="2"/>
        <end position="62"/>
    </location>
</feature>
<reference evidence="6 7" key="1">
    <citation type="submission" date="2019-03" db="EMBL/GenBank/DDBJ databases">
        <title>Genomics of glacier-inhabiting Cryobacterium strains.</title>
        <authorList>
            <person name="Liu Q."/>
            <person name="Xin Y.-H."/>
        </authorList>
    </citation>
    <scope>NUCLEOTIDE SEQUENCE [LARGE SCALE GENOMIC DNA]</scope>
    <source>
        <strain evidence="6 7">TMT1-1</strain>
    </source>
</reference>
<dbReference type="GO" id="GO:0003700">
    <property type="term" value="F:DNA-binding transcription factor activity"/>
    <property type="evidence" value="ECO:0007669"/>
    <property type="project" value="TreeGrafter"/>
</dbReference>
<dbReference type="OrthoDB" id="3819648at2"/>
<evidence type="ECO:0000259" key="5">
    <source>
        <dbReference type="PROSITE" id="PS50977"/>
    </source>
</evidence>
<dbReference type="GO" id="GO:0045892">
    <property type="term" value="P:negative regulation of DNA-templated transcription"/>
    <property type="evidence" value="ECO:0007669"/>
    <property type="project" value="InterPro"/>
</dbReference>
<sequence>MALSREHIVDAAMTILRSYGLASLSMRNLAKNLGVQPGALYWHVKSKQDLLVLLADRILATTPAWTDQVGARSDRADARQAALDIRTALTSVKDGAEVVSVAQALNPRQLAPLQRLRDTLPSNLTLRQAEWGARALTHYILGAVAEEQTHAELILAGVAASEESTAYTTEAFIFGVDAFLRGLGAAASAPCTVIDLATEDQRAVPRKQLHADS</sequence>
<organism evidence="6 7">
    <name type="scientific">Cryobacterium lyxosi</name>
    <dbReference type="NCBI Taxonomy" id="1259228"/>
    <lineage>
        <taxon>Bacteria</taxon>
        <taxon>Bacillati</taxon>
        <taxon>Actinomycetota</taxon>
        <taxon>Actinomycetes</taxon>
        <taxon>Micrococcales</taxon>
        <taxon>Microbacteriaceae</taxon>
        <taxon>Cryobacterium</taxon>
    </lineage>
</organism>
<dbReference type="SUPFAM" id="SSF48498">
    <property type="entry name" value="Tetracyclin repressor-like, C-terminal domain"/>
    <property type="match status" value="1"/>
</dbReference>
<evidence type="ECO:0000256" key="4">
    <source>
        <dbReference type="PROSITE-ProRule" id="PRU00335"/>
    </source>
</evidence>
<dbReference type="AlphaFoldDB" id="A0A4R8ZGL2"/>
<dbReference type="PRINTS" id="PR00455">
    <property type="entry name" value="HTHTETR"/>
</dbReference>
<keyword evidence="7" id="KW-1185">Reference proteome</keyword>
<dbReference type="InterPro" id="IPR050109">
    <property type="entry name" value="HTH-type_TetR-like_transc_reg"/>
</dbReference>
<keyword evidence="2 4" id="KW-0238">DNA-binding</keyword>
<name>A0A4R8ZGL2_9MICO</name>
<dbReference type="PROSITE" id="PS50977">
    <property type="entry name" value="HTH_TETR_2"/>
    <property type="match status" value="1"/>
</dbReference>
<evidence type="ECO:0000256" key="1">
    <source>
        <dbReference type="ARBA" id="ARBA00023015"/>
    </source>
</evidence>
<proteinExistence type="predicted"/>
<accession>A0A4R8ZGL2</accession>
<dbReference type="RefSeq" id="WP_134572766.1">
    <property type="nucleotide sequence ID" value="NZ_SOGT01000012.1"/>
</dbReference>
<evidence type="ECO:0000256" key="2">
    <source>
        <dbReference type="ARBA" id="ARBA00023125"/>
    </source>
</evidence>
<keyword evidence="1" id="KW-0805">Transcription regulation</keyword>
<dbReference type="InterPro" id="IPR036271">
    <property type="entry name" value="Tet_transcr_reg_TetR-rel_C_sf"/>
</dbReference>
<protein>
    <submittedName>
        <fullName evidence="6">TetR family transcriptional regulator</fullName>
    </submittedName>
</protein>
<dbReference type="Pfam" id="PF00440">
    <property type="entry name" value="TetR_N"/>
    <property type="match status" value="1"/>
</dbReference>
<dbReference type="InterPro" id="IPR003012">
    <property type="entry name" value="Tet_transcr_reg_TetR"/>
</dbReference>
<dbReference type="Gene3D" id="1.10.357.10">
    <property type="entry name" value="Tetracycline Repressor, domain 2"/>
    <property type="match status" value="1"/>
</dbReference>
<evidence type="ECO:0000313" key="6">
    <source>
        <dbReference type="EMBL" id="TFD25296.1"/>
    </source>
</evidence>
<feature type="DNA-binding region" description="H-T-H motif" evidence="4">
    <location>
        <begin position="25"/>
        <end position="44"/>
    </location>
</feature>
<dbReference type="InterPro" id="IPR023772">
    <property type="entry name" value="DNA-bd_HTH_TetR-type_CS"/>
</dbReference>
<dbReference type="GO" id="GO:0000976">
    <property type="term" value="F:transcription cis-regulatory region binding"/>
    <property type="evidence" value="ECO:0007669"/>
    <property type="project" value="TreeGrafter"/>
</dbReference>
<dbReference type="SUPFAM" id="SSF46689">
    <property type="entry name" value="Homeodomain-like"/>
    <property type="match status" value="1"/>
</dbReference>
<dbReference type="InterPro" id="IPR009057">
    <property type="entry name" value="Homeodomain-like_sf"/>
</dbReference>
<dbReference type="Gene3D" id="1.10.10.60">
    <property type="entry name" value="Homeodomain-like"/>
    <property type="match status" value="1"/>
</dbReference>
<keyword evidence="3" id="KW-0804">Transcription</keyword>
<dbReference type="PANTHER" id="PTHR30055">
    <property type="entry name" value="HTH-TYPE TRANSCRIPTIONAL REGULATOR RUTR"/>
    <property type="match status" value="1"/>
</dbReference>
<gene>
    <name evidence="6" type="ORF">E3T27_11085</name>
</gene>
<evidence type="ECO:0000313" key="7">
    <source>
        <dbReference type="Proteomes" id="UP000298424"/>
    </source>
</evidence>
<dbReference type="PRINTS" id="PR00400">
    <property type="entry name" value="TETREPRESSOR"/>
</dbReference>
<dbReference type="GO" id="GO:0046677">
    <property type="term" value="P:response to antibiotic"/>
    <property type="evidence" value="ECO:0007669"/>
    <property type="project" value="InterPro"/>
</dbReference>
<dbReference type="EMBL" id="SOGT01000012">
    <property type="protein sequence ID" value="TFD25296.1"/>
    <property type="molecule type" value="Genomic_DNA"/>
</dbReference>
<dbReference type="InterPro" id="IPR001647">
    <property type="entry name" value="HTH_TetR"/>
</dbReference>